<reference evidence="1 3" key="1">
    <citation type="submission" date="2013-02" db="EMBL/GenBank/DDBJ databases">
        <title>The Genome Sequence of Enterococcus gilvus ATCC BAA-350.</title>
        <authorList>
            <consortium name="The Broad Institute Genome Sequencing Platform"/>
            <consortium name="The Broad Institute Genome Sequencing Center for Infectious Disease"/>
            <person name="Earl A.M."/>
            <person name="Gilmore M.S."/>
            <person name="Lebreton F."/>
            <person name="Walker B."/>
            <person name="Young S.K."/>
            <person name="Zeng Q."/>
            <person name="Gargeya S."/>
            <person name="Fitzgerald M."/>
            <person name="Haas B."/>
            <person name="Abouelleil A."/>
            <person name="Alvarado L."/>
            <person name="Arachchi H.M."/>
            <person name="Berlin A.M."/>
            <person name="Chapman S.B."/>
            <person name="Dewar J."/>
            <person name="Goldberg J."/>
            <person name="Griggs A."/>
            <person name="Gujja S."/>
            <person name="Hansen M."/>
            <person name="Howarth C."/>
            <person name="Imamovic A."/>
            <person name="Larimer J."/>
            <person name="McCowan C."/>
            <person name="Murphy C."/>
            <person name="Neiman D."/>
            <person name="Pearson M."/>
            <person name="Priest M."/>
            <person name="Roberts A."/>
            <person name="Saif S."/>
            <person name="Shea T."/>
            <person name="Sisk P."/>
            <person name="Sykes S."/>
            <person name="Wortman J."/>
            <person name="Nusbaum C."/>
            <person name="Birren B."/>
        </authorList>
    </citation>
    <scope>NUCLEOTIDE SEQUENCE [LARGE SCALE GENOMIC DNA]</scope>
    <source>
        <strain evidence="1 3">ATCC BAA-350</strain>
    </source>
</reference>
<dbReference type="AlphaFoldDB" id="R2VLX2"/>
<keyword evidence="4" id="KW-1185">Reference proteome</keyword>
<dbReference type="Proteomes" id="UP000013750">
    <property type="component" value="Unassembled WGS sequence"/>
</dbReference>
<evidence type="ECO:0000313" key="1">
    <source>
        <dbReference type="EMBL" id="EOI58865.1"/>
    </source>
</evidence>
<evidence type="ECO:0000313" key="2">
    <source>
        <dbReference type="EMBL" id="EOW79258.1"/>
    </source>
</evidence>
<protein>
    <submittedName>
        <fullName evidence="1">Uncharacterized protein</fullName>
    </submittedName>
</protein>
<dbReference type="EMBL" id="ASWH01000002">
    <property type="protein sequence ID" value="EOW79258.1"/>
    <property type="molecule type" value="Genomic_DNA"/>
</dbReference>
<dbReference type="OrthoDB" id="2193886at2"/>
<proteinExistence type="predicted"/>
<name>R2VLX2_9ENTE</name>
<evidence type="ECO:0000313" key="4">
    <source>
        <dbReference type="Proteomes" id="UP000014160"/>
    </source>
</evidence>
<sequence>MGDMGNYWRDVKPYLKERRQKHVQQMGNSASRNIEKLGYDFKHYPNNHQFAIETKKGIIDYWGTTGTWIDRETKKRGKGLESLRKYLSQ</sequence>
<dbReference type="Proteomes" id="UP000014160">
    <property type="component" value="Unassembled WGS sequence"/>
</dbReference>
<dbReference type="eggNOG" id="ENOG5030JJ0">
    <property type="taxonomic scope" value="Bacteria"/>
</dbReference>
<comment type="caution">
    <text evidence="1">The sequence shown here is derived from an EMBL/GenBank/DDBJ whole genome shotgun (WGS) entry which is preliminary data.</text>
</comment>
<gene>
    <name evidence="2" type="ORF">I592_03396</name>
    <name evidence="1" type="ORF">UKC_00051</name>
</gene>
<organism evidence="1 3">
    <name type="scientific">Enterococcus gilvus ATCC BAA-350</name>
    <dbReference type="NCBI Taxonomy" id="1158614"/>
    <lineage>
        <taxon>Bacteria</taxon>
        <taxon>Bacillati</taxon>
        <taxon>Bacillota</taxon>
        <taxon>Bacilli</taxon>
        <taxon>Lactobacillales</taxon>
        <taxon>Enterococcaceae</taxon>
        <taxon>Enterococcus</taxon>
    </lineage>
</organism>
<accession>R2VLX2</accession>
<evidence type="ECO:0000313" key="3">
    <source>
        <dbReference type="Proteomes" id="UP000013750"/>
    </source>
</evidence>
<dbReference type="HOGENOM" id="CLU_178490_0_0_9"/>
<reference evidence="2 4" key="2">
    <citation type="submission" date="2013-03" db="EMBL/GenBank/DDBJ databases">
        <title>The Genome Sequence of Enterococcus gilvus ATCC BAA-350 (PacBio/Illumina hybrid assembly).</title>
        <authorList>
            <consortium name="The Broad Institute Genomics Platform"/>
            <consortium name="The Broad Institute Genome Sequencing Center for Infectious Disease"/>
            <person name="Earl A."/>
            <person name="Russ C."/>
            <person name="Gilmore M."/>
            <person name="Surin D."/>
            <person name="Walker B."/>
            <person name="Young S."/>
            <person name="Zeng Q."/>
            <person name="Gargeya S."/>
            <person name="Fitzgerald M."/>
            <person name="Haas B."/>
            <person name="Abouelleil A."/>
            <person name="Allen A.W."/>
            <person name="Alvarado L."/>
            <person name="Arachchi H.M."/>
            <person name="Berlin A.M."/>
            <person name="Chapman S.B."/>
            <person name="Gainer-Dewar J."/>
            <person name="Goldberg J."/>
            <person name="Griggs A."/>
            <person name="Gujja S."/>
            <person name="Hansen M."/>
            <person name="Howarth C."/>
            <person name="Imamovic A."/>
            <person name="Ireland A."/>
            <person name="Larimer J."/>
            <person name="McCowan C."/>
            <person name="Murphy C."/>
            <person name="Pearson M."/>
            <person name="Poon T.W."/>
            <person name="Priest M."/>
            <person name="Roberts A."/>
            <person name="Saif S."/>
            <person name="Shea T."/>
            <person name="Sisk P."/>
            <person name="Sykes S."/>
            <person name="Wortman J."/>
            <person name="Nusbaum C."/>
            <person name="Birren B."/>
        </authorList>
    </citation>
    <scope>NUCLEOTIDE SEQUENCE [LARGE SCALE GENOMIC DNA]</scope>
    <source>
        <strain evidence="2 4">ATCC BAA-350</strain>
    </source>
</reference>
<dbReference type="PATRIC" id="fig|1158614.3.peg.39"/>
<dbReference type="EMBL" id="AJDQ01000002">
    <property type="protein sequence ID" value="EOI58865.1"/>
    <property type="molecule type" value="Genomic_DNA"/>
</dbReference>